<organism evidence="1 2">
    <name type="scientific">Streptomyces ochraceiscleroticus</name>
    <dbReference type="NCBI Taxonomy" id="47761"/>
    <lineage>
        <taxon>Bacteria</taxon>
        <taxon>Bacillati</taxon>
        <taxon>Actinomycetota</taxon>
        <taxon>Actinomycetes</taxon>
        <taxon>Kitasatosporales</taxon>
        <taxon>Streptomycetaceae</taxon>
        <taxon>Streptomyces</taxon>
    </lineage>
</organism>
<evidence type="ECO:0008006" key="3">
    <source>
        <dbReference type="Google" id="ProtNLM"/>
    </source>
</evidence>
<gene>
    <name evidence="1" type="ORF">ACFP4F_14510</name>
</gene>
<proteinExistence type="predicted"/>
<name>A0ABW1MIZ4_9ACTN</name>
<protein>
    <recommendedName>
        <fullName evidence="3">CdiI immunity protein domain-containing protein</fullName>
    </recommendedName>
</protein>
<reference evidence="2" key="1">
    <citation type="journal article" date="2019" name="Int. J. Syst. Evol. Microbiol.">
        <title>The Global Catalogue of Microorganisms (GCM) 10K type strain sequencing project: providing services to taxonomists for standard genome sequencing and annotation.</title>
        <authorList>
            <consortium name="The Broad Institute Genomics Platform"/>
            <consortium name="The Broad Institute Genome Sequencing Center for Infectious Disease"/>
            <person name="Wu L."/>
            <person name="Ma J."/>
        </authorList>
    </citation>
    <scope>NUCLEOTIDE SEQUENCE [LARGE SCALE GENOMIC DNA]</scope>
    <source>
        <strain evidence="2">CGMCC 1.15180</strain>
    </source>
</reference>
<sequence>MNRQLEKFIKVYLGLDQAYDASGHLRPTLFAFKEEYVDAVKQGFEELLRDRDFTVEDYERLTEVEFDDEDSLYEYLQRMYQYLFEGQGEQPVPPN</sequence>
<comment type="caution">
    <text evidence="1">The sequence shown here is derived from an EMBL/GenBank/DDBJ whole genome shotgun (WGS) entry which is preliminary data.</text>
</comment>
<evidence type="ECO:0000313" key="1">
    <source>
        <dbReference type="EMBL" id="MFC6063766.1"/>
    </source>
</evidence>
<evidence type="ECO:0000313" key="2">
    <source>
        <dbReference type="Proteomes" id="UP001596139"/>
    </source>
</evidence>
<keyword evidence="2" id="KW-1185">Reference proteome</keyword>
<dbReference type="RefSeq" id="WP_031058365.1">
    <property type="nucleotide sequence ID" value="NZ_JBHSPX010000004.1"/>
</dbReference>
<dbReference type="Proteomes" id="UP001596139">
    <property type="component" value="Unassembled WGS sequence"/>
</dbReference>
<dbReference type="EMBL" id="JBHSPX010000004">
    <property type="protein sequence ID" value="MFC6063766.1"/>
    <property type="molecule type" value="Genomic_DNA"/>
</dbReference>
<accession>A0ABW1MIZ4</accession>